<organism evidence="1 2">
    <name type="scientific">Humitalea rosea</name>
    <dbReference type="NCBI Taxonomy" id="990373"/>
    <lineage>
        <taxon>Bacteria</taxon>
        <taxon>Pseudomonadati</taxon>
        <taxon>Pseudomonadota</taxon>
        <taxon>Alphaproteobacteria</taxon>
        <taxon>Acetobacterales</taxon>
        <taxon>Roseomonadaceae</taxon>
        <taxon>Humitalea</taxon>
    </lineage>
</organism>
<gene>
    <name evidence="1" type="ORF">C8P66_118105</name>
</gene>
<dbReference type="EMBL" id="QKYU01000018">
    <property type="protein sequence ID" value="PZW42318.1"/>
    <property type="molecule type" value="Genomic_DNA"/>
</dbReference>
<comment type="caution">
    <text evidence="1">The sequence shown here is derived from an EMBL/GenBank/DDBJ whole genome shotgun (WGS) entry which is preliminary data.</text>
</comment>
<reference evidence="1 2" key="1">
    <citation type="submission" date="2018-06" db="EMBL/GenBank/DDBJ databases">
        <title>Genomic Encyclopedia of Archaeal and Bacterial Type Strains, Phase II (KMG-II): from individual species to whole genera.</title>
        <authorList>
            <person name="Goeker M."/>
        </authorList>
    </citation>
    <scope>NUCLEOTIDE SEQUENCE [LARGE SCALE GENOMIC DNA]</scope>
    <source>
        <strain evidence="1 2">DSM 24525</strain>
    </source>
</reference>
<proteinExistence type="predicted"/>
<name>A0A2W7I823_9PROT</name>
<evidence type="ECO:0000313" key="2">
    <source>
        <dbReference type="Proteomes" id="UP000249688"/>
    </source>
</evidence>
<keyword evidence="2" id="KW-1185">Reference proteome</keyword>
<sequence>MVGSGRRFEEGGFFEKLDSIGGYLCSDITLFPDVPVFVVPSPLIRRLYDTGQLGAGTSISRDRFYSLVVPALKAVEAVEGATPRPVNPDQK</sequence>
<protein>
    <submittedName>
        <fullName evidence="1">Uncharacterized protein</fullName>
    </submittedName>
</protein>
<accession>A0A2W7I823</accession>
<dbReference type="Proteomes" id="UP000249688">
    <property type="component" value="Unassembled WGS sequence"/>
</dbReference>
<evidence type="ECO:0000313" key="1">
    <source>
        <dbReference type="EMBL" id="PZW42318.1"/>
    </source>
</evidence>
<dbReference type="AlphaFoldDB" id="A0A2W7I823"/>